<keyword evidence="5" id="KW-0735">Signal-anchor</keyword>
<protein>
    <submittedName>
        <fullName evidence="9">Uncharacterized protein</fullName>
    </submittedName>
</protein>
<evidence type="ECO:0000256" key="2">
    <source>
        <dbReference type="ARBA" id="ARBA00022676"/>
    </source>
</evidence>
<keyword evidence="4" id="KW-0812">Transmembrane</keyword>
<accession>A0A6C0D9Z7</accession>
<keyword evidence="8" id="KW-0472">Membrane</keyword>
<evidence type="ECO:0000256" key="5">
    <source>
        <dbReference type="ARBA" id="ARBA00022968"/>
    </source>
</evidence>
<evidence type="ECO:0000313" key="9">
    <source>
        <dbReference type="EMBL" id="QHT12779.1"/>
    </source>
</evidence>
<dbReference type="Pfam" id="PF01762">
    <property type="entry name" value="Galactosyl_T"/>
    <property type="match status" value="1"/>
</dbReference>
<dbReference type="GO" id="GO:0016758">
    <property type="term" value="F:hexosyltransferase activity"/>
    <property type="evidence" value="ECO:0007669"/>
    <property type="project" value="InterPro"/>
</dbReference>
<comment type="subcellular location">
    <subcellularLocation>
        <location evidence="1">Golgi apparatus membrane</location>
        <topology evidence="1">Single-pass type II membrane protein</topology>
    </subcellularLocation>
</comment>
<dbReference type="GO" id="GO:0000139">
    <property type="term" value="C:Golgi membrane"/>
    <property type="evidence" value="ECO:0007669"/>
    <property type="project" value="UniProtKB-SubCell"/>
</dbReference>
<proteinExistence type="predicted"/>
<evidence type="ECO:0000256" key="3">
    <source>
        <dbReference type="ARBA" id="ARBA00022679"/>
    </source>
</evidence>
<evidence type="ECO:0000256" key="7">
    <source>
        <dbReference type="ARBA" id="ARBA00023034"/>
    </source>
</evidence>
<evidence type="ECO:0000256" key="8">
    <source>
        <dbReference type="ARBA" id="ARBA00023136"/>
    </source>
</evidence>
<reference evidence="9" key="1">
    <citation type="journal article" date="2020" name="Nature">
        <title>Giant virus diversity and host interactions through global metagenomics.</title>
        <authorList>
            <person name="Schulz F."/>
            <person name="Roux S."/>
            <person name="Paez-Espino D."/>
            <person name="Jungbluth S."/>
            <person name="Walsh D.A."/>
            <person name="Denef V.J."/>
            <person name="McMahon K.D."/>
            <person name="Konstantinidis K.T."/>
            <person name="Eloe-Fadrosh E.A."/>
            <person name="Kyrpides N.C."/>
            <person name="Woyke T."/>
        </authorList>
    </citation>
    <scope>NUCLEOTIDE SEQUENCE</scope>
    <source>
        <strain evidence="9">GVMAG-M-3300023174-130</strain>
    </source>
</reference>
<sequence>MKILILFIYSDSDTYKKMMILQRKYIHNFEEVDSFFVQMRENQENNIEIEGDMIFVKGTEAYLNILYKTIQSIEYLFSKKKYNFLIRTNISTIVNIPQLLIKLNTFPSKNMYSGSLSKKLCWLDINGGITDSKLWGTEFIVGISIILSFDLVNFLIENKDKLDYNIIDDVSLGYFIKNYSPESLEIGKKYLVNHIFSNNDNMKQIELDYNSYIIFRNKNNDRNDDLKTMNKVCQLIYKTNE</sequence>
<dbReference type="AlphaFoldDB" id="A0A6C0D9Z7"/>
<evidence type="ECO:0000256" key="4">
    <source>
        <dbReference type="ARBA" id="ARBA00022692"/>
    </source>
</evidence>
<keyword evidence="7" id="KW-0333">Golgi apparatus</keyword>
<dbReference type="InterPro" id="IPR002659">
    <property type="entry name" value="Glyco_trans_31"/>
</dbReference>
<keyword evidence="6" id="KW-1133">Transmembrane helix</keyword>
<evidence type="ECO:0000256" key="1">
    <source>
        <dbReference type="ARBA" id="ARBA00004323"/>
    </source>
</evidence>
<evidence type="ECO:0000256" key="6">
    <source>
        <dbReference type="ARBA" id="ARBA00022989"/>
    </source>
</evidence>
<keyword evidence="2" id="KW-0328">Glycosyltransferase</keyword>
<keyword evidence="3" id="KW-0808">Transferase</keyword>
<organism evidence="9">
    <name type="scientific">viral metagenome</name>
    <dbReference type="NCBI Taxonomy" id="1070528"/>
    <lineage>
        <taxon>unclassified sequences</taxon>
        <taxon>metagenomes</taxon>
        <taxon>organismal metagenomes</taxon>
    </lineage>
</organism>
<name>A0A6C0D9Z7_9ZZZZ</name>
<dbReference type="EMBL" id="MN739550">
    <property type="protein sequence ID" value="QHT12779.1"/>
    <property type="molecule type" value="Genomic_DNA"/>
</dbReference>